<gene>
    <name evidence="1" type="ORF">LCGC14_2593140</name>
</gene>
<dbReference type="EMBL" id="LAZR01043585">
    <property type="protein sequence ID" value="KKL06726.1"/>
    <property type="molecule type" value="Genomic_DNA"/>
</dbReference>
<feature type="non-terminal residue" evidence="1">
    <location>
        <position position="120"/>
    </location>
</feature>
<comment type="caution">
    <text evidence="1">The sequence shown here is derived from an EMBL/GenBank/DDBJ whole genome shotgun (WGS) entry which is preliminary data.</text>
</comment>
<name>A0A0F9CM56_9ZZZZ</name>
<organism evidence="1">
    <name type="scientific">marine sediment metagenome</name>
    <dbReference type="NCBI Taxonomy" id="412755"/>
    <lineage>
        <taxon>unclassified sequences</taxon>
        <taxon>metagenomes</taxon>
        <taxon>ecological metagenomes</taxon>
    </lineage>
</organism>
<reference evidence="1" key="1">
    <citation type="journal article" date="2015" name="Nature">
        <title>Complex archaea that bridge the gap between prokaryotes and eukaryotes.</title>
        <authorList>
            <person name="Spang A."/>
            <person name="Saw J.H."/>
            <person name="Jorgensen S.L."/>
            <person name="Zaremba-Niedzwiedzka K."/>
            <person name="Martijn J."/>
            <person name="Lind A.E."/>
            <person name="van Eijk R."/>
            <person name="Schleper C."/>
            <person name="Guy L."/>
            <person name="Ettema T.J."/>
        </authorList>
    </citation>
    <scope>NUCLEOTIDE SEQUENCE</scope>
</reference>
<evidence type="ECO:0000313" key="1">
    <source>
        <dbReference type="EMBL" id="KKL06726.1"/>
    </source>
</evidence>
<accession>A0A0F9CM56</accession>
<proteinExistence type="predicted"/>
<sequence length="120" mass="12607">MERHSPTNTPFVLGGAETTVYEVKANRPPAEVPITLLNPGDTIVRWRVQGDTNYAPLEPGGWRTFNPSGDVYATVDAGSGDLIVSIGLRAGNTGISSTGVATKTELAALAFAHGQKELLS</sequence>
<protein>
    <submittedName>
        <fullName evidence="1">Uncharacterized protein</fullName>
    </submittedName>
</protein>
<dbReference type="AlphaFoldDB" id="A0A0F9CM56"/>